<evidence type="ECO:0000256" key="2">
    <source>
        <dbReference type="ARBA" id="ARBA00022692"/>
    </source>
</evidence>
<evidence type="ECO:0008006" key="8">
    <source>
        <dbReference type="Google" id="ProtNLM"/>
    </source>
</evidence>
<dbReference type="AlphaFoldDB" id="A0A916RCB1"/>
<dbReference type="EMBL" id="BMKB01000003">
    <property type="protein sequence ID" value="GGA49914.1"/>
    <property type="molecule type" value="Genomic_DNA"/>
</dbReference>
<comment type="subcellular location">
    <subcellularLocation>
        <location evidence="1">Membrane</location>
    </subcellularLocation>
</comment>
<dbReference type="GO" id="GO:0016020">
    <property type="term" value="C:membrane"/>
    <property type="evidence" value="ECO:0007669"/>
    <property type="project" value="UniProtKB-SubCell"/>
</dbReference>
<dbReference type="InterPro" id="IPR023352">
    <property type="entry name" value="MAPEG-like_dom_sf"/>
</dbReference>
<dbReference type="Gene3D" id="1.20.120.550">
    <property type="entry name" value="Membrane associated eicosanoid/glutathione metabolism-like domain"/>
    <property type="match status" value="1"/>
</dbReference>
<gene>
    <name evidence="6" type="ORF">GCM10011499_19790</name>
</gene>
<keyword evidence="4 5" id="KW-0472">Membrane</keyword>
<dbReference type="OrthoDB" id="5516290at2"/>
<dbReference type="RefSeq" id="WP_127074316.1">
    <property type="nucleotide sequence ID" value="NZ_BMKB01000003.1"/>
</dbReference>
<evidence type="ECO:0000313" key="6">
    <source>
        <dbReference type="EMBL" id="GGA49914.1"/>
    </source>
</evidence>
<proteinExistence type="predicted"/>
<evidence type="ECO:0000256" key="3">
    <source>
        <dbReference type="ARBA" id="ARBA00022989"/>
    </source>
</evidence>
<keyword evidence="2 5" id="KW-0812">Transmembrane</keyword>
<feature type="transmembrane region" description="Helical" evidence="5">
    <location>
        <begin position="6"/>
        <end position="27"/>
    </location>
</feature>
<evidence type="ECO:0000256" key="1">
    <source>
        <dbReference type="ARBA" id="ARBA00004370"/>
    </source>
</evidence>
<name>A0A916RCB1_9HYPH</name>
<comment type="caution">
    <text evidence="6">The sequence shown here is derived from an EMBL/GenBank/DDBJ whole genome shotgun (WGS) entry which is preliminary data.</text>
</comment>
<keyword evidence="3 5" id="KW-1133">Transmembrane helix</keyword>
<dbReference type="Pfam" id="PF01124">
    <property type="entry name" value="MAPEG"/>
    <property type="match status" value="1"/>
</dbReference>
<evidence type="ECO:0000313" key="7">
    <source>
        <dbReference type="Proteomes" id="UP000596977"/>
    </source>
</evidence>
<dbReference type="Proteomes" id="UP000596977">
    <property type="component" value="Unassembled WGS sequence"/>
</dbReference>
<organism evidence="6 7">
    <name type="scientific">Pelagibacterium lentulum</name>
    <dbReference type="NCBI Taxonomy" id="2029865"/>
    <lineage>
        <taxon>Bacteria</taxon>
        <taxon>Pseudomonadati</taxon>
        <taxon>Pseudomonadota</taxon>
        <taxon>Alphaproteobacteria</taxon>
        <taxon>Hyphomicrobiales</taxon>
        <taxon>Devosiaceae</taxon>
        <taxon>Pelagibacterium</taxon>
    </lineage>
</organism>
<dbReference type="SUPFAM" id="SSF161084">
    <property type="entry name" value="MAPEG domain-like"/>
    <property type="match status" value="1"/>
</dbReference>
<dbReference type="InterPro" id="IPR001129">
    <property type="entry name" value="Membr-assoc_MAPEG"/>
</dbReference>
<feature type="transmembrane region" description="Helical" evidence="5">
    <location>
        <begin position="70"/>
        <end position="96"/>
    </location>
</feature>
<protein>
    <recommendedName>
        <fullName evidence="8">MAPEG family protein</fullName>
    </recommendedName>
</protein>
<evidence type="ECO:0000256" key="5">
    <source>
        <dbReference type="SAM" id="Phobius"/>
    </source>
</evidence>
<reference evidence="6 7" key="1">
    <citation type="journal article" date="2014" name="Int. J. Syst. Evol. Microbiol.">
        <title>Complete genome sequence of Corynebacterium casei LMG S-19264T (=DSM 44701T), isolated from a smear-ripened cheese.</title>
        <authorList>
            <consortium name="US DOE Joint Genome Institute (JGI-PGF)"/>
            <person name="Walter F."/>
            <person name="Albersmeier A."/>
            <person name="Kalinowski J."/>
            <person name="Ruckert C."/>
        </authorList>
    </citation>
    <scope>NUCLEOTIDE SEQUENCE [LARGE SCALE GENOMIC DNA]</scope>
    <source>
        <strain evidence="6 7">CGMCC 1.15896</strain>
    </source>
</reference>
<feature type="transmembrane region" description="Helical" evidence="5">
    <location>
        <begin position="116"/>
        <end position="139"/>
    </location>
</feature>
<accession>A0A916RCB1</accession>
<evidence type="ECO:0000256" key="4">
    <source>
        <dbReference type="ARBA" id="ARBA00023136"/>
    </source>
</evidence>
<sequence>MTATGLALALALWAQGLIVFAIIPVLYQRRIPRVMRGEVKVRDIALDTSNWPNDAKQAANAYANQFELPVLLFVAGGLTLWLGATWWEVALCWIFVLSRAAHAYIHVTENHVFNRFKAYAVGVVVMAALWLTLGVRLMIAGFA</sequence>
<keyword evidence="7" id="KW-1185">Reference proteome</keyword>